<accession>A0A9P4Y037</accession>
<gene>
    <name evidence="3" type="ORF">M406DRAFT_322639</name>
</gene>
<feature type="non-terminal residue" evidence="3">
    <location>
        <position position="153"/>
    </location>
</feature>
<comment type="caution">
    <text evidence="3">The sequence shown here is derived from an EMBL/GenBank/DDBJ whole genome shotgun (WGS) entry which is preliminary data.</text>
</comment>
<organism evidence="3 4">
    <name type="scientific">Cryphonectria parasitica (strain ATCC 38755 / EP155)</name>
    <dbReference type="NCBI Taxonomy" id="660469"/>
    <lineage>
        <taxon>Eukaryota</taxon>
        <taxon>Fungi</taxon>
        <taxon>Dikarya</taxon>
        <taxon>Ascomycota</taxon>
        <taxon>Pezizomycotina</taxon>
        <taxon>Sordariomycetes</taxon>
        <taxon>Sordariomycetidae</taxon>
        <taxon>Diaporthales</taxon>
        <taxon>Cryphonectriaceae</taxon>
        <taxon>Cryphonectria-Endothia species complex</taxon>
        <taxon>Cryphonectria</taxon>
    </lineage>
</organism>
<evidence type="ECO:0000256" key="2">
    <source>
        <dbReference type="SAM" id="MobiDB-lite"/>
    </source>
</evidence>
<name>A0A9P4Y037_CRYP1</name>
<sequence length="153" mass="16703">MSPLTPDSTKVALYRSHQHEHEAELARIEAEHAYRRQQAAETFQARKEAAIRKIDRLEAEELENIQRAHEGEVGAAKNRHEAKMETVRDKYEIGDEVVAAAVAQAAEASDGVQSDVGGNSPVETVRDSFAGPRTPAGRGGGVMIAILFWGSLK</sequence>
<dbReference type="Proteomes" id="UP000803844">
    <property type="component" value="Unassembled WGS sequence"/>
</dbReference>
<feature type="coiled-coil region" evidence="1">
    <location>
        <begin position="40"/>
        <end position="79"/>
    </location>
</feature>
<protein>
    <submittedName>
        <fullName evidence="3">Uncharacterized protein</fullName>
    </submittedName>
</protein>
<dbReference type="RefSeq" id="XP_040775490.1">
    <property type="nucleotide sequence ID" value="XM_040919670.1"/>
</dbReference>
<evidence type="ECO:0000313" key="4">
    <source>
        <dbReference type="Proteomes" id="UP000803844"/>
    </source>
</evidence>
<reference evidence="3" key="1">
    <citation type="journal article" date="2020" name="Phytopathology">
        <title>Genome sequence of the chestnut blight fungus Cryphonectria parasitica EP155: A fundamental resource for an archetypical invasive plant pathogen.</title>
        <authorList>
            <person name="Crouch J.A."/>
            <person name="Dawe A."/>
            <person name="Aerts A."/>
            <person name="Barry K."/>
            <person name="Churchill A.C.L."/>
            <person name="Grimwood J."/>
            <person name="Hillman B."/>
            <person name="Milgroom M.G."/>
            <person name="Pangilinan J."/>
            <person name="Smith M."/>
            <person name="Salamov A."/>
            <person name="Schmutz J."/>
            <person name="Yadav J."/>
            <person name="Grigoriev I.V."/>
            <person name="Nuss D."/>
        </authorList>
    </citation>
    <scope>NUCLEOTIDE SEQUENCE</scope>
    <source>
        <strain evidence="3">EP155</strain>
    </source>
</reference>
<dbReference type="EMBL" id="MU032348">
    <property type="protein sequence ID" value="KAF3764529.1"/>
    <property type="molecule type" value="Genomic_DNA"/>
</dbReference>
<feature type="region of interest" description="Disordered" evidence="2">
    <location>
        <begin position="110"/>
        <end position="133"/>
    </location>
</feature>
<keyword evidence="4" id="KW-1185">Reference proteome</keyword>
<evidence type="ECO:0000313" key="3">
    <source>
        <dbReference type="EMBL" id="KAF3764529.1"/>
    </source>
</evidence>
<dbReference type="AlphaFoldDB" id="A0A9P4Y037"/>
<evidence type="ECO:0000256" key="1">
    <source>
        <dbReference type="SAM" id="Coils"/>
    </source>
</evidence>
<proteinExistence type="predicted"/>
<keyword evidence="1" id="KW-0175">Coiled coil</keyword>
<dbReference type="GeneID" id="63836799"/>